<dbReference type="PANTHER" id="PTHR36649">
    <property type="entry name" value="UBIQUITIN-LIKE DOMAIN-CONTAINING PROTEIN"/>
    <property type="match status" value="1"/>
</dbReference>
<evidence type="ECO:0000313" key="1">
    <source>
        <dbReference type="EnsemblMetazoa" id="Aqu2.1.26359_001"/>
    </source>
</evidence>
<name>A0A1X7UEH0_AMPQE</name>
<dbReference type="InParanoid" id="A0A1X7UEH0"/>
<accession>A0A1X7UEH0</accession>
<dbReference type="STRING" id="400682.A0A1X7UEH0"/>
<reference evidence="1" key="1">
    <citation type="submission" date="2017-05" db="UniProtKB">
        <authorList>
            <consortium name="EnsemblMetazoa"/>
        </authorList>
    </citation>
    <scope>IDENTIFICATION</scope>
</reference>
<sequence length="95" mass="10482">GAEGIAKTGYDEKKWAAIIHGKGHYSTPDINVAADEMYAASFPFGDKNYQAVMQNRVNLENTSIIPEEKTYAGAEYYVTPSADDLRAYGICIREV</sequence>
<evidence type="ECO:0008006" key="2">
    <source>
        <dbReference type="Google" id="ProtNLM"/>
    </source>
</evidence>
<dbReference type="EnsemblMetazoa" id="Aqu2.1.26359_001">
    <property type="protein sequence ID" value="Aqu2.1.26359_001"/>
    <property type="gene ID" value="Aqu2.1.26359"/>
</dbReference>
<proteinExistence type="predicted"/>
<organism evidence="1">
    <name type="scientific">Amphimedon queenslandica</name>
    <name type="common">Sponge</name>
    <dbReference type="NCBI Taxonomy" id="400682"/>
    <lineage>
        <taxon>Eukaryota</taxon>
        <taxon>Metazoa</taxon>
        <taxon>Porifera</taxon>
        <taxon>Demospongiae</taxon>
        <taxon>Heteroscleromorpha</taxon>
        <taxon>Haplosclerida</taxon>
        <taxon>Niphatidae</taxon>
        <taxon>Amphimedon</taxon>
    </lineage>
</organism>
<dbReference type="PANTHER" id="PTHR36649:SF28">
    <property type="entry name" value="UBIQUITIN-LIKE DOMAIN-CONTAINING PROTEIN"/>
    <property type="match status" value="1"/>
</dbReference>
<protein>
    <recommendedName>
        <fullName evidence="2">PARP catalytic domain-containing protein</fullName>
    </recommendedName>
</protein>
<dbReference type="AlphaFoldDB" id="A0A1X7UEH0"/>